<organism evidence="1 2">
    <name type="scientific">Camellia lanceoleosa</name>
    <dbReference type="NCBI Taxonomy" id="1840588"/>
    <lineage>
        <taxon>Eukaryota</taxon>
        <taxon>Viridiplantae</taxon>
        <taxon>Streptophyta</taxon>
        <taxon>Embryophyta</taxon>
        <taxon>Tracheophyta</taxon>
        <taxon>Spermatophyta</taxon>
        <taxon>Magnoliopsida</taxon>
        <taxon>eudicotyledons</taxon>
        <taxon>Gunneridae</taxon>
        <taxon>Pentapetalae</taxon>
        <taxon>asterids</taxon>
        <taxon>Ericales</taxon>
        <taxon>Theaceae</taxon>
        <taxon>Camellia</taxon>
    </lineage>
</organism>
<evidence type="ECO:0000313" key="2">
    <source>
        <dbReference type="Proteomes" id="UP001060215"/>
    </source>
</evidence>
<name>A0ACC0FX93_9ERIC</name>
<reference evidence="1 2" key="1">
    <citation type="journal article" date="2022" name="Plant J.">
        <title>Chromosome-level genome of Camellia lanceoleosa provides a valuable resource for understanding genome evolution and self-incompatibility.</title>
        <authorList>
            <person name="Gong W."/>
            <person name="Xiao S."/>
            <person name="Wang L."/>
            <person name="Liao Z."/>
            <person name="Chang Y."/>
            <person name="Mo W."/>
            <person name="Hu G."/>
            <person name="Li W."/>
            <person name="Zhao G."/>
            <person name="Zhu H."/>
            <person name="Hu X."/>
            <person name="Ji K."/>
            <person name="Xiang X."/>
            <person name="Song Q."/>
            <person name="Yuan D."/>
            <person name="Jin S."/>
            <person name="Zhang L."/>
        </authorList>
    </citation>
    <scope>NUCLEOTIDE SEQUENCE [LARGE SCALE GENOMIC DNA]</scope>
    <source>
        <strain evidence="1">SQ_2022a</strain>
    </source>
</reference>
<sequence>MANPNHRAINQIEKRPRKKDQVLQVKEEEERQEGGLFECAHILFLYLHPTELASITSSYKTLNHISNSITASRSSDTSRGFENLSIPFFNHVDHHPYSYFIYTLTQTLCPDPIDVSRSLPRPWGSDPIIKPDPFSCWVSDACGCECMRCDEEDSGCPCLGLNSSELTRECRPSCHCRVECRNRLTQRGVNV</sequence>
<evidence type="ECO:0000313" key="1">
    <source>
        <dbReference type="EMBL" id="KAI7992695.1"/>
    </source>
</evidence>
<dbReference type="EMBL" id="CM045770">
    <property type="protein sequence ID" value="KAI7992695.1"/>
    <property type="molecule type" value="Genomic_DNA"/>
</dbReference>
<keyword evidence="2" id="KW-1185">Reference proteome</keyword>
<comment type="caution">
    <text evidence="1">The sequence shown here is derived from an EMBL/GenBank/DDBJ whole genome shotgun (WGS) entry which is preliminary data.</text>
</comment>
<proteinExistence type="predicted"/>
<gene>
    <name evidence="1" type="ORF">LOK49_LG12G02141</name>
</gene>
<accession>A0ACC0FX93</accession>
<dbReference type="Proteomes" id="UP001060215">
    <property type="component" value="Chromosome 13"/>
</dbReference>
<protein>
    <submittedName>
        <fullName evidence="1">Histone-lysine N-methyltransferase SUVR3</fullName>
    </submittedName>
</protein>